<keyword evidence="6" id="KW-1185">Reference proteome</keyword>
<dbReference type="Pfam" id="PF20990">
    <property type="entry name" value="DUF2207_C"/>
    <property type="match status" value="1"/>
</dbReference>
<keyword evidence="1" id="KW-1133">Transmembrane helix</keyword>
<gene>
    <name evidence="5" type="ORF">QH948_11780</name>
</gene>
<feature type="chain" id="PRO_5046448283" evidence="2">
    <location>
        <begin position="24"/>
        <end position="551"/>
    </location>
</feature>
<keyword evidence="1" id="KW-0812">Transmembrane</keyword>
<accession>A0ABY8PWD5</accession>
<evidence type="ECO:0000259" key="4">
    <source>
        <dbReference type="Pfam" id="PF20990"/>
    </source>
</evidence>
<feature type="signal peptide" evidence="2">
    <location>
        <begin position="1"/>
        <end position="23"/>
    </location>
</feature>
<dbReference type="InterPro" id="IPR048389">
    <property type="entry name" value="YciQ-like_C"/>
</dbReference>
<feature type="transmembrane region" description="Helical" evidence="1">
    <location>
        <begin position="428"/>
        <end position="444"/>
    </location>
</feature>
<evidence type="ECO:0000259" key="3">
    <source>
        <dbReference type="Pfam" id="PF09972"/>
    </source>
</evidence>
<dbReference type="Pfam" id="PF09972">
    <property type="entry name" value="DUF2207"/>
    <property type="match status" value="1"/>
</dbReference>
<evidence type="ECO:0000313" key="6">
    <source>
        <dbReference type="Proteomes" id="UP001244136"/>
    </source>
</evidence>
<keyword evidence="1" id="KW-0472">Membrane</keyword>
<protein>
    <submittedName>
        <fullName evidence="5">DUF2207 domain-containing protein</fullName>
    </submittedName>
</protein>
<evidence type="ECO:0000256" key="2">
    <source>
        <dbReference type="SAM" id="SignalP"/>
    </source>
</evidence>
<feature type="domain" description="Predicted membrane protein YciQ-like C-terminal" evidence="4">
    <location>
        <begin position="282"/>
        <end position="505"/>
    </location>
</feature>
<dbReference type="InterPro" id="IPR018702">
    <property type="entry name" value="DUF2207"/>
</dbReference>
<evidence type="ECO:0000256" key="1">
    <source>
        <dbReference type="SAM" id="Phobius"/>
    </source>
</evidence>
<evidence type="ECO:0000313" key="5">
    <source>
        <dbReference type="EMBL" id="WGT46802.1"/>
    </source>
</evidence>
<proteinExistence type="predicted"/>
<keyword evidence="2" id="KW-0732">Signal</keyword>
<name>A0ABY8PWD5_9ACTN</name>
<organism evidence="5 6">
    <name type="scientific">Tessaracoccus lacteus</name>
    <dbReference type="NCBI Taxonomy" id="3041766"/>
    <lineage>
        <taxon>Bacteria</taxon>
        <taxon>Bacillati</taxon>
        <taxon>Actinomycetota</taxon>
        <taxon>Actinomycetes</taxon>
        <taxon>Propionibacteriales</taxon>
        <taxon>Propionibacteriaceae</taxon>
        <taxon>Tessaracoccus</taxon>
    </lineage>
</organism>
<feature type="transmembrane region" description="Helical" evidence="1">
    <location>
        <begin position="235"/>
        <end position="252"/>
    </location>
</feature>
<sequence>MRRLALMVVATLLTVVWALPAYADVVADEATYTVAVAADGTLAVTQTLTFPAAPGEIVQVLPTSAESDSDGTRRFVITDVAVEPDAATVATSHVPGGIEVRIASDTADPLTLSYTVAGATFASRDASGDLTVVAWPVLSGLSVGVGSVTGTVTGPAVAQLIDCQSGPVGSVGKCALTSAGTVDSADATFQDGARVAGEQVVLTVGYPATHVAVTEDLVHRWSLDRAFTLGWRQTLAALAAAVVGGAVLVLLYRRTGFDEADGASSPVALFTPVGDGEAVLRPVEGVRPGHVGTLADETVDPVDITATLIDLAVRGHLRIVELPRTAHGATDWRLERRTGGDETAAFETRMLEAVAPIGGSTLVSELPAAVSGALPEVRDALYDDVVRRGWFASRPDSTRSTWRRIGVVALAVAVLAAALLIAFTSLGLLALVLLGLGAATLWLADQMPRRTAKGTAALSGLRTLAGQLATVPTRQLPRDRELEEASRVLGYAVVLGGTRRWLEALVEFDADQSPDPTALDWYHAPDTWHLRDLPSSLAQFITTVQGLLISR</sequence>
<feature type="transmembrane region" description="Helical" evidence="1">
    <location>
        <begin position="404"/>
        <end position="422"/>
    </location>
</feature>
<dbReference type="Proteomes" id="UP001244136">
    <property type="component" value="Chromosome"/>
</dbReference>
<feature type="domain" description="DUF2207" evidence="3">
    <location>
        <begin position="29"/>
        <end position="167"/>
    </location>
</feature>
<dbReference type="EMBL" id="CP123967">
    <property type="protein sequence ID" value="WGT46802.1"/>
    <property type="molecule type" value="Genomic_DNA"/>
</dbReference>
<dbReference type="RefSeq" id="WP_281144560.1">
    <property type="nucleotide sequence ID" value="NZ_CP123967.1"/>
</dbReference>
<reference evidence="5 6" key="1">
    <citation type="journal article" date="2008" name="Int. J. Syst. Evol. Microbiol.">
        <title>Tessaracoccus flavescens sp. nov., isolated from marine sediment.</title>
        <authorList>
            <person name="Lee D.W."/>
            <person name="Lee S.D."/>
        </authorList>
    </citation>
    <scope>NUCLEOTIDE SEQUENCE [LARGE SCALE GENOMIC DNA]</scope>
    <source>
        <strain evidence="5 6">T21</strain>
    </source>
</reference>